<comment type="caution">
    <text evidence="3">The sequence shown here is derived from an EMBL/GenBank/DDBJ whole genome shotgun (WGS) entry which is preliminary data.</text>
</comment>
<evidence type="ECO:0000259" key="2">
    <source>
        <dbReference type="PROSITE" id="PS51746"/>
    </source>
</evidence>
<sequence length="285" mass="30901">MDKVMTPHFPEPLIIGKPPRLRSAPGPLPTAEQAGPDTEIDGADLEGLIIRGASVRGDYHRYDGLPRQDAMLIRKLGESHVLLAVADGLGSRDMSHLGAAQACRAAFEECPASLLDGYETRSDPVVYFADIAESMMDFARDKGVAVAQTATTLTVAVIDVQVQQGVRLCHIMRVGDSTAMQLHGGEWTSCFPQDDDQTLASSATYALPGDAARVEATTWVLPPGVMLLFCTDGLAKPMAGRAVREQLATWWQEGTPPSLPEFLWQLSFRVKTHDDDRTAICVWGV</sequence>
<name>A0A366M3Q5_9ACTN</name>
<dbReference type="AlphaFoldDB" id="A0A366M3Q5"/>
<accession>A0A366M3Q5</accession>
<evidence type="ECO:0000256" key="1">
    <source>
        <dbReference type="SAM" id="MobiDB-lite"/>
    </source>
</evidence>
<dbReference type="InterPro" id="IPR001932">
    <property type="entry name" value="PPM-type_phosphatase-like_dom"/>
</dbReference>
<dbReference type="Pfam" id="PF13672">
    <property type="entry name" value="PP2C_2"/>
    <property type="match status" value="1"/>
</dbReference>
<dbReference type="PROSITE" id="PS51746">
    <property type="entry name" value="PPM_2"/>
    <property type="match status" value="1"/>
</dbReference>
<dbReference type="EMBL" id="QMEY01000003">
    <property type="protein sequence ID" value="RBQ20062.1"/>
    <property type="molecule type" value="Genomic_DNA"/>
</dbReference>
<dbReference type="RefSeq" id="WP_113980267.1">
    <property type="nucleotide sequence ID" value="NZ_QMEY01000003.1"/>
</dbReference>
<evidence type="ECO:0000313" key="3">
    <source>
        <dbReference type="EMBL" id="RBQ20062.1"/>
    </source>
</evidence>
<evidence type="ECO:0000313" key="4">
    <source>
        <dbReference type="Proteomes" id="UP000253303"/>
    </source>
</evidence>
<feature type="domain" description="PPM-type phosphatase" evidence="2">
    <location>
        <begin position="49"/>
        <end position="284"/>
    </location>
</feature>
<proteinExistence type="predicted"/>
<dbReference type="Proteomes" id="UP000253303">
    <property type="component" value="Unassembled WGS sequence"/>
</dbReference>
<organism evidence="3 4">
    <name type="scientific">Spongiactinospora rosea</name>
    <dbReference type="NCBI Taxonomy" id="2248750"/>
    <lineage>
        <taxon>Bacteria</taxon>
        <taxon>Bacillati</taxon>
        <taxon>Actinomycetota</taxon>
        <taxon>Actinomycetes</taxon>
        <taxon>Streptosporangiales</taxon>
        <taxon>Streptosporangiaceae</taxon>
        <taxon>Spongiactinospora</taxon>
    </lineage>
</organism>
<reference evidence="3 4" key="1">
    <citation type="submission" date="2018-06" db="EMBL/GenBank/DDBJ databases">
        <title>Sphaerisporangium craniellae sp. nov., isolated from a marine sponge in the South China Sea.</title>
        <authorList>
            <person name="Li L."/>
        </authorList>
    </citation>
    <scope>NUCLEOTIDE SEQUENCE [LARGE SCALE GENOMIC DNA]</scope>
    <source>
        <strain evidence="3 4">LHW63015</strain>
    </source>
</reference>
<protein>
    <recommendedName>
        <fullName evidence="2">PPM-type phosphatase domain-containing protein</fullName>
    </recommendedName>
</protein>
<gene>
    <name evidence="3" type="ORF">DP939_09550</name>
</gene>
<feature type="region of interest" description="Disordered" evidence="1">
    <location>
        <begin position="1"/>
        <end position="40"/>
    </location>
</feature>
<dbReference type="Gene3D" id="3.60.40.10">
    <property type="entry name" value="PPM-type phosphatase domain"/>
    <property type="match status" value="1"/>
</dbReference>
<keyword evidence="4" id="KW-1185">Reference proteome</keyword>
<dbReference type="OrthoDB" id="491589at2"/>
<dbReference type="InterPro" id="IPR036457">
    <property type="entry name" value="PPM-type-like_dom_sf"/>
</dbReference>
<dbReference type="SUPFAM" id="SSF81606">
    <property type="entry name" value="PP2C-like"/>
    <property type="match status" value="1"/>
</dbReference>